<accession>A0ABD1CET5</accession>
<dbReference type="EMBL" id="JBEHCU010012957">
    <property type="protein sequence ID" value="KAL1374891.1"/>
    <property type="molecule type" value="Genomic_DNA"/>
</dbReference>
<proteinExistence type="predicted"/>
<comment type="caution">
    <text evidence="1">The sequence shown here is derived from an EMBL/GenBank/DDBJ whole genome shotgun (WGS) entry which is preliminary data.</text>
</comment>
<keyword evidence="2" id="KW-1185">Reference proteome</keyword>
<evidence type="ECO:0000313" key="1">
    <source>
        <dbReference type="EMBL" id="KAL1374891.1"/>
    </source>
</evidence>
<dbReference type="Proteomes" id="UP001562425">
    <property type="component" value="Unassembled WGS sequence"/>
</dbReference>
<organism evidence="1 2">
    <name type="scientific">Culex pipiens pipiens</name>
    <name type="common">Northern house mosquito</name>
    <dbReference type="NCBI Taxonomy" id="38569"/>
    <lineage>
        <taxon>Eukaryota</taxon>
        <taxon>Metazoa</taxon>
        <taxon>Ecdysozoa</taxon>
        <taxon>Arthropoda</taxon>
        <taxon>Hexapoda</taxon>
        <taxon>Insecta</taxon>
        <taxon>Pterygota</taxon>
        <taxon>Neoptera</taxon>
        <taxon>Endopterygota</taxon>
        <taxon>Diptera</taxon>
        <taxon>Nematocera</taxon>
        <taxon>Culicoidea</taxon>
        <taxon>Culicidae</taxon>
        <taxon>Culicinae</taxon>
        <taxon>Culicini</taxon>
        <taxon>Culex</taxon>
        <taxon>Culex</taxon>
    </lineage>
</organism>
<evidence type="ECO:0000313" key="2">
    <source>
        <dbReference type="Proteomes" id="UP001562425"/>
    </source>
</evidence>
<feature type="non-terminal residue" evidence="1">
    <location>
        <position position="1"/>
    </location>
</feature>
<gene>
    <name evidence="1" type="ORF">pipiens_017833</name>
</gene>
<reference evidence="1 2" key="1">
    <citation type="submission" date="2024-05" db="EMBL/GenBank/DDBJ databases">
        <title>Culex pipiens pipiens assembly and annotation.</title>
        <authorList>
            <person name="Alout H."/>
            <person name="Durand T."/>
        </authorList>
    </citation>
    <scope>NUCLEOTIDE SEQUENCE [LARGE SCALE GENOMIC DNA]</scope>
    <source>
        <strain evidence="1">HA-2024</strain>
        <tissue evidence="1">Whole body</tissue>
    </source>
</reference>
<name>A0ABD1CET5_CULPP</name>
<dbReference type="AlphaFoldDB" id="A0ABD1CET5"/>
<sequence length="122" mass="13155">QLAEKDTPFVTERGEVLVILATTDKSAVHCVLVNPATEDKRAVPPVPVNKATVDERSNSQLAEKDTPFVTERGEVLVILATTDKSAVHCVLVNPATEDKRAVPPVPVNKATVDERSNSVQCK</sequence>
<protein>
    <submittedName>
        <fullName evidence="1">Uncharacterized protein</fullName>
    </submittedName>
</protein>